<feature type="region of interest" description="Disordered" evidence="1">
    <location>
        <begin position="691"/>
        <end position="715"/>
    </location>
</feature>
<dbReference type="Proteomes" id="UP000886653">
    <property type="component" value="Unassembled WGS sequence"/>
</dbReference>
<feature type="region of interest" description="Disordered" evidence="1">
    <location>
        <begin position="547"/>
        <end position="605"/>
    </location>
</feature>
<organism evidence="3 4">
    <name type="scientific">Cronartium quercuum f. sp. fusiforme G11</name>
    <dbReference type="NCBI Taxonomy" id="708437"/>
    <lineage>
        <taxon>Eukaryota</taxon>
        <taxon>Fungi</taxon>
        <taxon>Dikarya</taxon>
        <taxon>Basidiomycota</taxon>
        <taxon>Pucciniomycotina</taxon>
        <taxon>Pucciniomycetes</taxon>
        <taxon>Pucciniales</taxon>
        <taxon>Coleosporiaceae</taxon>
        <taxon>Cronartium</taxon>
    </lineage>
</organism>
<evidence type="ECO:0000313" key="4">
    <source>
        <dbReference type="Proteomes" id="UP000886653"/>
    </source>
</evidence>
<evidence type="ECO:0000313" key="3">
    <source>
        <dbReference type="EMBL" id="KAG0139241.1"/>
    </source>
</evidence>
<name>A0A9P6N527_9BASI</name>
<comment type="caution">
    <text evidence="3">The sequence shown here is derived from an EMBL/GenBank/DDBJ whole genome shotgun (WGS) entry which is preliminary data.</text>
</comment>
<accession>A0A9P6N527</accession>
<reference evidence="3" key="1">
    <citation type="submission" date="2013-11" db="EMBL/GenBank/DDBJ databases">
        <title>Genome sequence of the fusiform rust pathogen reveals effectors for host alternation and coevolution with pine.</title>
        <authorList>
            <consortium name="DOE Joint Genome Institute"/>
            <person name="Smith K."/>
            <person name="Pendleton A."/>
            <person name="Kubisiak T."/>
            <person name="Anderson C."/>
            <person name="Salamov A."/>
            <person name="Aerts A."/>
            <person name="Riley R."/>
            <person name="Clum A."/>
            <person name="Lindquist E."/>
            <person name="Ence D."/>
            <person name="Campbell M."/>
            <person name="Kronenberg Z."/>
            <person name="Feau N."/>
            <person name="Dhillon B."/>
            <person name="Hamelin R."/>
            <person name="Burleigh J."/>
            <person name="Smith J."/>
            <person name="Yandell M."/>
            <person name="Nelson C."/>
            <person name="Grigoriev I."/>
            <person name="Davis J."/>
        </authorList>
    </citation>
    <scope>NUCLEOTIDE SEQUENCE</scope>
    <source>
        <strain evidence="3">G11</strain>
    </source>
</reference>
<evidence type="ECO:0008006" key="5">
    <source>
        <dbReference type="Google" id="ProtNLM"/>
    </source>
</evidence>
<protein>
    <recommendedName>
        <fullName evidence="5">Secreted protein</fullName>
    </recommendedName>
</protein>
<keyword evidence="4" id="KW-1185">Reference proteome</keyword>
<feature type="chain" id="PRO_5040107339" description="Secreted protein" evidence="2">
    <location>
        <begin position="21"/>
        <end position="858"/>
    </location>
</feature>
<feature type="compositionally biased region" description="Polar residues" evidence="1">
    <location>
        <begin position="696"/>
        <end position="709"/>
    </location>
</feature>
<dbReference type="EMBL" id="MU167673">
    <property type="protein sequence ID" value="KAG0139241.1"/>
    <property type="molecule type" value="Genomic_DNA"/>
</dbReference>
<feature type="region of interest" description="Disordered" evidence="1">
    <location>
        <begin position="823"/>
        <end position="842"/>
    </location>
</feature>
<proteinExistence type="predicted"/>
<feature type="signal peptide" evidence="2">
    <location>
        <begin position="1"/>
        <end position="20"/>
    </location>
</feature>
<evidence type="ECO:0000256" key="1">
    <source>
        <dbReference type="SAM" id="MobiDB-lite"/>
    </source>
</evidence>
<gene>
    <name evidence="3" type="ORF">CROQUDRAFT_719070</name>
</gene>
<keyword evidence="2" id="KW-0732">Signal</keyword>
<evidence type="ECO:0000256" key="2">
    <source>
        <dbReference type="SAM" id="SignalP"/>
    </source>
</evidence>
<sequence>MRQRLITWAFALAVLPKISTTEVSIPGHSIDRAETSIEAAGLGTKVSESTESKGNFNSHLWKDENQELWRTLSGLGTRAASNPTAYAGGFIPLTPLSTAEESVGPTAKETMTYSEGLVYKVAFNLVFPALFDTLKGSTASTDHESLEKLQKLILDDLHLRDPVYDDSGYGKSWKPIMNHVMTRLAGDQLRRQFIAFKKAQLKDNQKFEEPETLSFERFLQWQGFGTSGNAYRAYMFFVERAEKLLAIGLKDVREAIRKGNDETTTDRIDGEVGMLRDELIYNEVILDQETQSPFQDLEGEDIESLKEAIWKNGYLASQENIKRWLKIQEISKKNDLKDPKIPENIDGSARTILQEIYRTAIREGSNSNPILNRITQLLVFPLQDPSLLPAEDTRFKEVYLAMIEGLCVKRNEQLDSFETQIRNLVFFFILADLFSKILFETEKLPVDKTHFRYLHYYWTSVKRGHVMTLKGGRGNISVPNGMNFQLGQSYHLYLGCAYHIQQMAEQIEADHSETIKNLQSVLSKGILLPYKRTQNRIVDIWAHPTPSTTSSLAHIPDLSSVGRDNEGHEPPEPPINRQDPSGALPKSDSRVTNIPPINRQTNNWSVDSVPVTGAVFPPSRHPDKALSTIILDKTSPNAAGTNPLLSFPEVDAARYFGPWLGKELTRHKEYQDFLDAIASSQNSRILESISHPAIGANSQHRSPFSQVPTEEQRENAQKLRDLLRKSRTRLREQPVHLQQIATVWPSDRSSASIHHSLPVNPSSSTQTLRTLQSISHPAIGANSHHRSLMRVQQLDSEPRSGGQSSAYQSINVNGIPREILSTGELLKRKSSRKDPEIPPPKKVMLFGKAIGVTHNNRD</sequence>
<dbReference type="AlphaFoldDB" id="A0A9P6N527"/>